<organism evidence="3">
    <name type="scientific">uncultured Sphingopyxis sp</name>
    <dbReference type="NCBI Taxonomy" id="310581"/>
    <lineage>
        <taxon>Bacteria</taxon>
        <taxon>Pseudomonadati</taxon>
        <taxon>Pseudomonadota</taxon>
        <taxon>Alphaproteobacteria</taxon>
        <taxon>Sphingomonadales</taxon>
        <taxon>Sphingomonadaceae</taxon>
        <taxon>Sphingopyxis</taxon>
        <taxon>environmental samples</taxon>
    </lineage>
</organism>
<dbReference type="EMBL" id="LT598653">
    <property type="protein sequence ID" value="SBV34761.1"/>
    <property type="molecule type" value="Genomic_DNA"/>
</dbReference>
<evidence type="ECO:0000259" key="2">
    <source>
        <dbReference type="Pfam" id="PF13590"/>
    </source>
</evidence>
<sequence length="218" mass="22136">MLAHDAPMTRPLSVALPVAAAFAMAGCATAVPPVEVTRFHTNAVAGWAPGTRYAIATAPLDGPAADGAAPSAAMPSLEWNSYRTAVEQQLGRQGLVAAGAGERAPLLVRISFDRAEQLPEGRRSPVSVGVGGSTGSYGSGVGLGIGINLGGGPKRMADLQLFVRIDDAASGKALWEGRALTAVPVKAPANQPSLAAAKLAEALFKDFPGESGRTISVK</sequence>
<feature type="signal peptide" evidence="1">
    <location>
        <begin position="1"/>
        <end position="30"/>
    </location>
</feature>
<dbReference type="Pfam" id="PF13590">
    <property type="entry name" value="DUF4136"/>
    <property type="match status" value="1"/>
</dbReference>
<name>A0A1Y5PXP7_9SPHN</name>
<evidence type="ECO:0000313" key="3">
    <source>
        <dbReference type="EMBL" id="SBV34761.1"/>
    </source>
</evidence>
<keyword evidence="1" id="KW-0732">Signal</keyword>
<dbReference type="InterPro" id="IPR025411">
    <property type="entry name" value="DUF4136"/>
</dbReference>
<gene>
    <name evidence="3" type="ORF">SPPYR_3646</name>
</gene>
<accession>A0A1Y5PXP7</accession>
<feature type="domain" description="DUF4136" evidence="2">
    <location>
        <begin position="59"/>
        <end position="209"/>
    </location>
</feature>
<protein>
    <recommendedName>
        <fullName evidence="2">DUF4136 domain-containing protein</fullName>
    </recommendedName>
</protein>
<dbReference type="KEGG" id="sphu:SPPYR_3646"/>
<dbReference type="AlphaFoldDB" id="A0A1Y5PXP7"/>
<reference evidence="3" key="1">
    <citation type="submission" date="2016-03" db="EMBL/GenBank/DDBJ databases">
        <authorList>
            <person name="Ploux O."/>
        </authorList>
    </citation>
    <scope>NUCLEOTIDE SEQUENCE</scope>
    <source>
        <strain evidence="3">UC10</strain>
    </source>
</reference>
<evidence type="ECO:0000256" key="1">
    <source>
        <dbReference type="SAM" id="SignalP"/>
    </source>
</evidence>
<proteinExistence type="predicted"/>
<feature type="chain" id="PRO_5012305959" description="DUF4136 domain-containing protein" evidence="1">
    <location>
        <begin position="31"/>
        <end position="218"/>
    </location>
</feature>